<gene>
    <name evidence="2" type="ORF">F2Q70_00033219</name>
</gene>
<comment type="caution">
    <text evidence="2">The sequence shown here is derived from an EMBL/GenBank/DDBJ whole genome shotgun (WGS) entry which is preliminary data.</text>
</comment>
<dbReference type="AlphaFoldDB" id="A0A8S9FDU1"/>
<sequence length="54" mass="5399">MELMITSRTNPRGPIPGPTEPALLRALTGPGAGAKASELERTTPSGVGAGDVKA</sequence>
<feature type="compositionally biased region" description="Polar residues" evidence="1">
    <location>
        <begin position="1"/>
        <end position="10"/>
    </location>
</feature>
<evidence type="ECO:0000313" key="2">
    <source>
        <dbReference type="EMBL" id="KAF2531853.1"/>
    </source>
</evidence>
<reference evidence="2" key="1">
    <citation type="submission" date="2019-12" db="EMBL/GenBank/DDBJ databases">
        <title>Genome sequencing and annotation of Brassica cretica.</title>
        <authorList>
            <person name="Studholme D.J."/>
            <person name="Sarris P.F."/>
        </authorList>
    </citation>
    <scope>NUCLEOTIDE SEQUENCE</scope>
    <source>
        <strain evidence="2">PFS-102/07</strain>
        <tissue evidence="2">Leaf</tissue>
    </source>
</reference>
<dbReference type="EMBL" id="QGKY02002305">
    <property type="protein sequence ID" value="KAF2531853.1"/>
    <property type="molecule type" value="Genomic_DNA"/>
</dbReference>
<organism evidence="2">
    <name type="scientific">Brassica cretica</name>
    <name type="common">Mustard</name>
    <dbReference type="NCBI Taxonomy" id="69181"/>
    <lineage>
        <taxon>Eukaryota</taxon>
        <taxon>Viridiplantae</taxon>
        <taxon>Streptophyta</taxon>
        <taxon>Embryophyta</taxon>
        <taxon>Tracheophyta</taxon>
        <taxon>Spermatophyta</taxon>
        <taxon>Magnoliopsida</taxon>
        <taxon>eudicotyledons</taxon>
        <taxon>Gunneridae</taxon>
        <taxon>Pentapetalae</taxon>
        <taxon>rosids</taxon>
        <taxon>malvids</taxon>
        <taxon>Brassicales</taxon>
        <taxon>Brassicaceae</taxon>
        <taxon>Brassiceae</taxon>
        <taxon>Brassica</taxon>
    </lineage>
</organism>
<name>A0A8S9FDU1_BRACR</name>
<protein>
    <submittedName>
        <fullName evidence="2">Uncharacterized protein</fullName>
    </submittedName>
</protein>
<evidence type="ECO:0000256" key="1">
    <source>
        <dbReference type="SAM" id="MobiDB-lite"/>
    </source>
</evidence>
<feature type="region of interest" description="Disordered" evidence="1">
    <location>
        <begin position="1"/>
        <end position="54"/>
    </location>
</feature>
<accession>A0A8S9FDU1</accession>
<proteinExistence type="predicted"/>